<reference evidence="2 3" key="1">
    <citation type="submission" date="2019-03" db="EMBL/GenBank/DDBJ databases">
        <title>Single cell metagenomics reveals metabolic interactions within the superorganism composed of flagellate Streblomastix strix and complex community of Bacteroidetes bacteria on its surface.</title>
        <authorList>
            <person name="Treitli S.C."/>
            <person name="Kolisko M."/>
            <person name="Husnik F."/>
            <person name="Keeling P."/>
            <person name="Hampl V."/>
        </authorList>
    </citation>
    <scope>NUCLEOTIDE SEQUENCE [LARGE SCALE GENOMIC DNA]</scope>
    <source>
        <strain evidence="2">ST1C</strain>
    </source>
</reference>
<feature type="region of interest" description="Disordered" evidence="1">
    <location>
        <begin position="153"/>
        <end position="252"/>
    </location>
</feature>
<evidence type="ECO:0000256" key="1">
    <source>
        <dbReference type="SAM" id="MobiDB-lite"/>
    </source>
</evidence>
<feature type="compositionally biased region" description="Low complexity" evidence="1">
    <location>
        <begin position="81"/>
        <end position="93"/>
    </location>
</feature>
<dbReference type="Proteomes" id="UP000324800">
    <property type="component" value="Unassembled WGS sequence"/>
</dbReference>
<dbReference type="EMBL" id="SNRW01042300">
    <property type="protein sequence ID" value="KAA6332946.1"/>
    <property type="molecule type" value="Genomic_DNA"/>
</dbReference>
<feature type="region of interest" description="Disordered" evidence="1">
    <location>
        <begin position="73"/>
        <end position="135"/>
    </location>
</feature>
<feature type="compositionally biased region" description="Basic residues" evidence="1">
    <location>
        <begin position="103"/>
        <end position="121"/>
    </location>
</feature>
<gene>
    <name evidence="2" type="ORF">EZS28_053223</name>
</gene>
<dbReference type="AlphaFoldDB" id="A0A5J4RFR6"/>
<feature type="compositionally biased region" description="Low complexity" evidence="1">
    <location>
        <begin position="181"/>
        <end position="190"/>
    </location>
</feature>
<sequence length="252" mass="29212">MGFNIGERTGNDSDGSWNLEQKISEVIKQQQGNQSYNLRPTKFRQNLKEFASSIPSDQKRQQYSSFRYQEMESINITDKGNQTSTLNNRNTRNSDPDYSPPRSQKRNSRRTKLTIKSRRLQNKGEDLSTDMSSDEFESNNRLIFTTLQQPTAEIHVNDKRTRRNSYRRSQSNMEEGTTMDPSSYPSPSSSSEEDQRRADRSNGNSSTMARPNMVHRTGKRECSIPYAWLEQRNSGTRNIVNQEEFETPARED</sequence>
<evidence type="ECO:0000313" key="2">
    <source>
        <dbReference type="EMBL" id="KAA6332946.1"/>
    </source>
</evidence>
<accession>A0A5J4RFR6</accession>
<feature type="non-terminal residue" evidence="2">
    <location>
        <position position="252"/>
    </location>
</feature>
<name>A0A5J4RFR6_9EUKA</name>
<evidence type="ECO:0000313" key="3">
    <source>
        <dbReference type="Proteomes" id="UP000324800"/>
    </source>
</evidence>
<proteinExistence type="predicted"/>
<organism evidence="2 3">
    <name type="scientific">Streblomastix strix</name>
    <dbReference type="NCBI Taxonomy" id="222440"/>
    <lineage>
        <taxon>Eukaryota</taxon>
        <taxon>Metamonada</taxon>
        <taxon>Preaxostyla</taxon>
        <taxon>Oxymonadida</taxon>
        <taxon>Streblomastigidae</taxon>
        <taxon>Streblomastix</taxon>
    </lineage>
</organism>
<comment type="caution">
    <text evidence="2">The sequence shown here is derived from an EMBL/GenBank/DDBJ whole genome shotgun (WGS) entry which is preliminary data.</text>
</comment>
<protein>
    <submittedName>
        <fullName evidence="2">Uncharacterized protein</fullName>
    </submittedName>
</protein>
<feature type="compositionally biased region" description="Polar residues" evidence="1">
    <location>
        <begin position="231"/>
        <end position="241"/>
    </location>
</feature>